<keyword evidence="3" id="KW-1185">Reference proteome</keyword>
<name>A0A6B2JHS7_9RHOB</name>
<protein>
    <submittedName>
        <fullName evidence="2">Uncharacterized protein</fullName>
    </submittedName>
</protein>
<sequence length="91" mass="9314">MFAVNAIPHFVAGVQGRPFPSPFAKPPGRGLSRPMVNVGWGAANAVVAWLLLALPGPLDLTSPADALAFGLGALSMGLMLASWFGKVEDAG</sequence>
<evidence type="ECO:0000313" key="3">
    <source>
        <dbReference type="Proteomes" id="UP000474757"/>
    </source>
</evidence>
<feature type="transmembrane region" description="Helical" evidence="1">
    <location>
        <begin position="66"/>
        <end position="85"/>
    </location>
</feature>
<keyword evidence="1" id="KW-0812">Transmembrane</keyword>
<dbReference type="AlphaFoldDB" id="A0A6B2JHS7"/>
<keyword evidence="1" id="KW-0472">Membrane</keyword>
<gene>
    <name evidence="2" type="ORF">GZA08_07655</name>
</gene>
<accession>A0A6B2JHS7</accession>
<keyword evidence="1" id="KW-1133">Transmembrane helix</keyword>
<feature type="transmembrane region" description="Helical" evidence="1">
    <location>
        <begin position="35"/>
        <end position="54"/>
    </location>
</feature>
<organism evidence="2 3">
    <name type="scientific">Pseudoroseicyclus tamaricis</name>
    <dbReference type="NCBI Taxonomy" id="2705421"/>
    <lineage>
        <taxon>Bacteria</taxon>
        <taxon>Pseudomonadati</taxon>
        <taxon>Pseudomonadota</taxon>
        <taxon>Alphaproteobacteria</taxon>
        <taxon>Rhodobacterales</taxon>
        <taxon>Paracoccaceae</taxon>
        <taxon>Pseudoroseicyclus</taxon>
    </lineage>
</organism>
<dbReference type="EMBL" id="JAAGAB010000002">
    <property type="protein sequence ID" value="NDV00843.1"/>
    <property type="molecule type" value="Genomic_DNA"/>
</dbReference>
<reference evidence="2 3" key="1">
    <citation type="submission" date="2020-02" db="EMBL/GenBank/DDBJ databases">
        <title>Pseudoroseicyclus tamarix, sp. nov., isolated from offshore sediment of a Tamarix chinensis forest.</title>
        <authorList>
            <person name="Gai Y."/>
        </authorList>
    </citation>
    <scope>NUCLEOTIDE SEQUENCE [LARGE SCALE GENOMIC DNA]</scope>
    <source>
        <strain evidence="2 3">CLL3-39</strain>
    </source>
</reference>
<proteinExistence type="predicted"/>
<evidence type="ECO:0000313" key="2">
    <source>
        <dbReference type="EMBL" id="NDV00843.1"/>
    </source>
</evidence>
<evidence type="ECO:0000256" key="1">
    <source>
        <dbReference type="SAM" id="Phobius"/>
    </source>
</evidence>
<dbReference type="Proteomes" id="UP000474757">
    <property type="component" value="Unassembled WGS sequence"/>
</dbReference>
<comment type="caution">
    <text evidence="2">The sequence shown here is derived from an EMBL/GenBank/DDBJ whole genome shotgun (WGS) entry which is preliminary data.</text>
</comment>